<dbReference type="AlphaFoldDB" id="A0A136A539"/>
<dbReference type="PANTHER" id="PTHR38446">
    <property type="entry name" value="BLL0914 PROTEIN"/>
    <property type="match status" value="1"/>
</dbReference>
<dbReference type="Proteomes" id="UP000070299">
    <property type="component" value="Unassembled WGS sequence"/>
</dbReference>
<dbReference type="RefSeq" id="WP_068374288.1">
    <property type="nucleotide sequence ID" value="NZ_LSNE01000003.1"/>
</dbReference>
<comment type="caution">
    <text evidence="2">The sequence shown here is derived from an EMBL/GenBank/DDBJ whole genome shotgun (WGS) entry which is preliminary data.</text>
</comment>
<feature type="transmembrane region" description="Helical" evidence="1">
    <location>
        <begin position="48"/>
        <end position="68"/>
    </location>
</feature>
<keyword evidence="1" id="KW-0812">Transmembrane</keyword>
<reference evidence="3" key="1">
    <citation type="submission" date="2016-02" db="EMBL/GenBank/DDBJ databases">
        <authorList>
            <person name="Schultz-Johansen M."/>
            <person name="Glaring M.A."/>
            <person name="Bech P.K."/>
            <person name="Stougaard P."/>
        </authorList>
    </citation>
    <scope>NUCLEOTIDE SEQUENCE [LARGE SCALE GENOMIC DNA]</scope>
    <source>
        <strain evidence="3">S66</strain>
    </source>
</reference>
<keyword evidence="1" id="KW-1133">Transmembrane helix</keyword>
<name>A0A136A539_9ALTE</name>
<proteinExistence type="predicted"/>
<dbReference type="Pfam" id="PF06993">
    <property type="entry name" value="DUF1304"/>
    <property type="match status" value="1"/>
</dbReference>
<protein>
    <recommendedName>
        <fullName evidence="4">DUF1304 domain-containing protein</fullName>
    </recommendedName>
</protein>
<evidence type="ECO:0000313" key="2">
    <source>
        <dbReference type="EMBL" id="KXI30240.1"/>
    </source>
</evidence>
<keyword evidence="1" id="KW-0472">Membrane</keyword>
<evidence type="ECO:0000256" key="1">
    <source>
        <dbReference type="SAM" id="Phobius"/>
    </source>
</evidence>
<organism evidence="2 3">
    <name type="scientific">Paraglaciecola hydrolytica</name>
    <dbReference type="NCBI Taxonomy" id="1799789"/>
    <lineage>
        <taxon>Bacteria</taxon>
        <taxon>Pseudomonadati</taxon>
        <taxon>Pseudomonadota</taxon>
        <taxon>Gammaproteobacteria</taxon>
        <taxon>Alteromonadales</taxon>
        <taxon>Alteromonadaceae</taxon>
        <taxon>Paraglaciecola</taxon>
    </lineage>
</organism>
<dbReference type="STRING" id="1799789.AX660_09660"/>
<feature type="transmembrane region" description="Helical" evidence="1">
    <location>
        <begin position="98"/>
        <end position="114"/>
    </location>
</feature>
<sequence length="128" mass="13923">MKFLAGLLTFIVALLHLGFMSLEMFFWNSPLGHKIFAMSAEVAASSEVLAFNQGLYNGILAVGLLWALMSKQHGVKIFFLLAIIVAGVVGGLTAKMSIMYIQALPAFVALMLVMKTKGRRAGEPRLFS</sequence>
<evidence type="ECO:0008006" key="4">
    <source>
        <dbReference type="Google" id="ProtNLM"/>
    </source>
</evidence>
<dbReference type="EMBL" id="LSNE01000003">
    <property type="protein sequence ID" value="KXI30240.1"/>
    <property type="molecule type" value="Genomic_DNA"/>
</dbReference>
<accession>A0A136A539</accession>
<evidence type="ECO:0000313" key="3">
    <source>
        <dbReference type="Proteomes" id="UP000070299"/>
    </source>
</evidence>
<gene>
    <name evidence="2" type="ORF">AX660_09660</name>
</gene>
<dbReference type="PANTHER" id="PTHR38446:SF1">
    <property type="entry name" value="BLL0914 PROTEIN"/>
    <property type="match status" value="1"/>
</dbReference>
<feature type="transmembrane region" description="Helical" evidence="1">
    <location>
        <begin position="75"/>
        <end position="92"/>
    </location>
</feature>
<keyword evidence="3" id="KW-1185">Reference proteome</keyword>
<dbReference type="InterPro" id="IPR009732">
    <property type="entry name" value="DUF1304"/>
</dbReference>
<dbReference type="OrthoDB" id="9803832at2"/>